<sequence>MTAAAITGIGVAAPNGLGTADFWAATLRGESGIGTVKRFDVGDYPSTLGGEIDGFDPADHLPQRLIPQTDRMTQIALAASDWALADARVESGTYDTHEMGVATAGAFGGFEYGQKELDALWTGGPEHVSVYMSFAWFYAVNTGQISIRHAMRGPAGVVVSDQAGGLDAVAQARRNIRKGSRLIVSGGLDSSFCPYGWVSRMRGGTLSTSDDPSRAYLPFDVRAQGHVPGEGGAILIVEDAAAAQARGAHSYGEIAGYGATFDASPRYGGEPGLRRAVEAALADAKMAPADIGVVFADGWGMPHDDRIEAETITAVFGPGAVPVTVPKTMTGRMNAGGAPVDLACALLSLRDGLIPPTINVRTVTAGAEIDLVIGEPRPWTPGAALVLARGIGGFNSAMVVSPAA</sequence>
<evidence type="ECO:0000313" key="6">
    <source>
        <dbReference type="EMBL" id="RSM81628.1"/>
    </source>
</evidence>
<evidence type="ECO:0000256" key="1">
    <source>
        <dbReference type="ARBA" id="ARBA00008467"/>
    </source>
</evidence>
<dbReference type="InterPro" id="IPR020841">
    <property type="entry name" value="PKS_Beta-ketoAc_synthase_dom"/>
</dbReference>
<dbReference type="OrthoDB" id="416758at2"/>
<name>A0A428Z4R3_KIBAR</name>
<dbReference type="SUPFAM" id="SSF53901">
    <property type="entry name" value="Thiolase-like"/>
    <property type="match status" value="2"/>
</dbReference>
<evidence type="ECO:0000313" key="7">
    <source>
        <dbReference type="Proteomes" id="UP000287547"/>
    </source>
</evidence>
<keyword evidence="2 4" id="KW-0808">Transferase</keyword>
<dbReference type="Proteomes" id="UP000287547">
    <property type="component" value="Unassembled WGS sequence"/>
</dbReference>
<evidence type="ECO:0000256" key="3">
    <source>
        <dbReference type="ARBA" id="ARBA00023315"/>
    </source>
</evidence>
<evidence type="ECO:0000259" key="5">
    <source>
        <dbReference type="PROSITE" id="PS52004"/>
    </source>
</evidence>
<dbReference type="InterPro" id="IPR000794">
    <property type="entry name" value="Beta-ketoacyl_synthase"/>
</dbReference>
<accession>A0A428Z4R3</accession>
<dbReference type="InterPro" id="IPR014031">
    <property type="entry name" value="Ketoacyl_synth_C"/>
</dbReference>
<comment type="caution">
    <text evidence="6">The sequence shown here is derived from an EMBL/GenBank/DDBJ whole genome shotgun (WGS) entry which is preliminary data.</text>
</comment>
<dbReference type="PANTHER" id="PTHR11712:SF322">
    <property type="entry name" value="POLYKETIDE BETA-KETOACYL SYNTHASE 2-RELATED"/>
    <property type="match status" value="1"/>
</dbReference>
<feature type="domain" description="Ketosynthase family 3 (KS3)" evidence="5">
    <location>
        <begin position="1"/>
        <end position="402"/>
    </location>
</feature>
<dbReference type="Pfam" id="PF00109">
    <property type="entry name" value="ketoacyl-synt"/>
    <property type="match status" value="1"/>
</dbReference>
<dbReference type="AlphaFoldDB" id="A0A428Z4R3"/>
<proteinExistence type="inferred from homology"/>
<evidence type="ECO:0000256" key="2">
    <source>
        <dbReference type="ARBA" id="ARBA00022679"/>
    </source>
</evidence>
<dbReference type="RefSeq" id="WP_037268020.1">
    <property type="nucleotide sequence ID" value="NZ_QHKI01000025.1"/>
</dbReference>
<dbReference type="InterPro" id="IPR016039">
    <property type="entry name" value="Thiolase-like"/>
</dbReference>
<dbReference type="GO" id="GO:0004315">
    <property type="term" value="F:3-oxoacyl-[acyl-carrier-protein] synthase activity"/>
    <property type="evidence" value="ECO:0007669"/>
    <property type="project" value="TreeGrafter"/>
</dbReference>
<dbReference type="SMART" id="SM00825">
    <property type="entry name" value="PKS_KS"/>
    <property type="match status" value="1"/>
</dbReference>
<dbReference type="PROSITE" id="PS52004">
    <property type="entry name" value="KS3_2"/>
    <property type="match status" value="1"/>
</dbReference>
<dbReference type="CDD" id="cd00832">
    <property type="entry name" value="CLF"/>
    <property type="match status" value="1"/>
</dbReference>
<keyword evidence="3" id="KW-0012">Acyltransferase</keyword>
<dbReference type="Pfam" id="PF02801">
    <property type="entry name" value="Ketoacyl-synt_C"/>
    <property type="match status" value="1"/>
</dbReference>
<dbReference type="Gene3D" id="3.40.47.10">
    <property type="match status" value="2"/>
</dbReference>
<evidence type="ECO:0000256" key="4">
    <source>
        <dbReference type="RuleBase" id="RU003694"/>
    </source>
</evidence>
<comment type="similarity">
    <text evidence="1 4">Belongs to the thiolase-like superfamily. Beta-ketoacyl-ACP synthases family.</text>
</comment>
<protein>
    <submittedName>
        <fullName evidence="6">Ketosynthase chain-length factor</fullName>
    </submittedName>
</protein>
<reference evidence="6 7" key="1">
    <citation type="submission" date="2018-05" db="EMBL/GenBank/DDBJ databases">
        <title>Evolution of GPA BGCs.</title>
        <authorList>
            <person name="Waglechner N."/>
            <person name="Wright G.D."/>
        </authorList>
    </citation>
    <scope>NUCLEOTIDE SEQUENCE [LARGE SCALE GENOMIC DNA]</scope>
    <source>
        <strain evidence="6 7">A82846</strain>
    </source>
</reference>
<organism evidence="6 7">
    <name type="scientific">Kibdelosporangium aridum</name>
    <dbReference type="NCBI Taxonomy" id="2030"/>
    <lineage>
        <taxon>Bacteria</taxon>
        <taxon>Bacillati</taxon>
        <taxon>Actinomycetota</taxon>
        <taxon>Actinomycetes</taxon>
        <taxon>Pseudonocardiales</taxon>
        <taxon>Pseudonocardiaceae</taxon>
        <taxon>Kibdelosporangium</taxon>
    </lineage>
</organism>
<dbReference type="PANTHER" id="PTHR11712">
    <property type="entry name" value="POLYKETIDE SYNTHASE-RELATED"/>
    <property type="match status" value="1"/>
</dbReference>
<dbReference type="GO" id="GO:0006633">
    <property type="term" value="P:fatty acid biosynthetic process"/>
    <property type="evidence" value="ECO:0007669"/>
    <property type="project" value="TreeGrafter"/>
</dbReference>
<gene>
    <name evidence="6" type="ORF">DMH04_27530</name>
</gene>
<dbReference type="EMBL" id="QHKI01000025">
    <property type="protein sequence ID" value="RSM81628.1"/>
    <property type="molecule type" value="Genomic_DNA"/>
</dbReference>
<dbReference type="InterPro" id="IPR014030">
    <property type="entry name" value="Ketoacyl_synth_N"/>
</dbReference>